<keyword evidence="1" id="KW-0732">Signal</keyword>
<keyword evidence="3" id="KW-1185">Reference proteome</keyword>
<evidence type="ECO:0000313" key="3">
    <source>
        <dbReference type="Proteomes" id="UP000199286"/>
    </source>
</evidence>
<gene>
    <name evidence="2" type="ORF">SAMN05444340_10990</name>
</gene>
<accession>A0A1H3KEH8</accession>
<evidence type="ECO:0000256" key="1">
    <source>
        <dbReference type="SAM" id="SignalP"/>
    </source>
</evidence>
<reference evidence="2 3" key="1">
    <citation type="submission" date="2016-10" db="EMBL/GenBank/DDBJ databases">
        <authorList>
            <person name="de Groot N.N."/>
        </authorList>
    </citation>
    <scope>NUCLEOTIDE SEQUENCE [LARGE SCALE GENOMIC DNA]</scope>
    <source>
        <strain evidence="2 3">DSM 26880</strain>
    </source>
</reference>
<dbReference type="EMBL" id="FNPF01000009">
    <property type="protein sequence ID" value="SDY50537.1"/>
    <property type="molecule type" value="Genomic_DNA"/>
</dbReference>
<feature type="signal peptide" evidence="1">
    <location>
        <begin position="1"/>
        <end position="20"/>
    </location>
</feature>
<feature type="chain" id="PRO_5011776619" description="MgtE intracellular N domain-containing protein" evidence="1">
    <location>
        <begin position="21"/>
        <end position="188"/>
    </location>
</feature>
<dbReference type="AlphaFoldDB" id="A0A1H3KEH8"/>
<organism evidence="2 3">
    <name type="scientific">Citreimonas salinaria</name>
    <dbReference type="NCBI Taxonomy" id="321339"/>
    <lineage>
        <taxon>Bacteria</taxon>
        <taxon>Pseudomonadati</taxon>
        <taxon>Pseudomonadota</taxon>
        <taxon>Alphaproteobacteria</taxon>
        <taxon>Rhodobacterales</taxon>
        <taxon>Roseobacteraceae</taxon>
        <taxon>Citreimonas</taxon>
    </lineage>
</organism>
<dbReference type="Proteomes" id="UP000199286">
    <property type="component" value="Unassembled WGS sequence"/>
</dbReference>
<proteinExistence type="predicted"/>
<name>A0A1H3KEH8_9RHOB</name>
<sequence>MKRIFATTALTAVLATGAFAQTEAQITEVERFLPNVNVELLPEETVQELVTIAHGGGSFDDRQQRMQALINIDSVVTATFTEAQLVEVRTAVPDVDIATMTDAQILQALSIVRSADASDAEQKIRAIVNSDDETTLMLTDAEIRDIRLIAPEFDLTTITADDAVELRAALASGDRDRVMTVVESIEAM</sequence>
<evidence type="ECO:0008006" key="4">
    <source>
        <dbReference type="Google" id="ProtNLM"/>
    </source>
</evidence>
<protein>
    <recommendedName>
        <fullName evidence="4">MgtE intracellular N domain-containing protein</fullName>
    </recommendedName>
</protein>
<evidence type="ECO:0000313" key="2">
    <source>
        <dbReference type="EMBL" id="SDY50537.1"/>
    </source>
</evidence>